<dbReference type="GO" id="GO:0003676">
    <property type="term" value="F:nucleic acid binding"/>
    <property type="evidence" value="ECO:0007669"/>
    <property type="project" value="InterPro"/>
</dbReference>
<organism evidence="2 3">
    <name type="scientific">Elysia marginata</name>
    <dbReference type="NCBI Taxonomy" id="1093978"/>
    <lineage>
        <taxon>Eukaryota</taxon>
        <taxon>Metazoa</taxon>
        <taxon>Spiralia</taxon>
        <taxon>Lophotrochozoa</taxon>
        <taxon>Mollusca</taxon>
        <taxon>Gastropoda</taxon>
        <taxon>Heterobranchia</taxon>
        <taxon>Euthyneura</taxon>
        <taxon>Panpulmonata</taxon>
        <taxon>Sacoglossa</taxon>
        <taxon>Placobranchoidea</taxon>
        <taxon>Plakobranchidae</taxon>
        <taxon>Elysia</taxon>
    </lineage>
</organism>
<dbReference type="Proteomes" id="UP000762676">
    <property type="component" value="Unassembled WGS sequence"/>
</dbReference>
<feature type="compositionally biased region" description="Basic and acidic residues" evidence="1">
    <location>
        <begin position="14"/>
        <end position="26"/>
    </location>
</feature>
<name>A0AAV4JUH6_9GAST</name>
<feature type="region of interest" description="Disordered" evidence="1">
    <location>
        <begin position="54"/>
        <end position="77"/>
    </location>
</feature>
<dbReference type="Gene3D" id="3.30.420.10">
    <property type="entry name" value="Ribonuclease H-like superfamily/Ribonuclease H"/>
    <property type="match status" value="1"/>
</dbReference>
<accession>A0AAV4JUH6</accession>
<keyword evidence="3" id="KW-1185">Reference proteome</keyword>
<evidence type="ECO:0000256" key="1">
    <source>
        <dbReference type="SAM" id="MobiDB-lite"/>
    </source>
</evidence>
<reference evidence="2 3" key="1">
    <citation type="journal article" date="2021" name="Elife">
        <title>Chloroplast acquisition without the gene transfer in kleptoplastic sea slugs, Plakobranchus ocellatus.</title>
        <authorList>
            <person name="Maeda T."/>
            <person name="Takahashi S."/>
            <person name="Yoshida T."/>
            <person name="Shimamura S."/>
            <person name="Takaki Y."/>
            <person name="Nagai Y."/>
            <person name="Toyoda A."/>
            <person name="Suzuki Y."/>
            <person name="Arimoto A."/>
            <person name="Ishii H."/>
            <person name="Satoh N."/>
            <person name="Nishiyama T."/>
            <person name="Hasebe M."/>
            <person name="Maruyama T."/>
            <person name="Minagawa J."/>
            <person name="Obokata J."/>
            <person name="Shigenobu S."/>
        </authorList>
    </citation>
    <scope>NUCLEOTIDE SEQUENCE [LARGE SCALE GENOMIC DNA]</scope>
</reference>
<dbReference type="AlphaFoldDB" id="A0AAV4JUH6"/>
<comment type="caution">
    <text evidence="2">The sequence shown here is derived from an EMBL/GenBank/DDBJ whole genome shotgun (WGS) entry which is preliminary data.</text>
</comment>
<gene>
    <name evidence="2" type="ORF">ElyMa_007053900</name>
</gene>
<evidence type="ECO:0000313" key="2">
    <source>
        <dbReference type="EMBL" id="GFS26433.1"/>
    </source>
</evidence>
<feature type="region of interest" description="Disordered" evidence="1">
    <location>
        <begin position="13"/>
        <end position="39"/>
    </location>
</feature>
<sequence length="242" mass="28058">MNVNRTTIFRLRQGVHETDTVSDRPRSGRPRSTTQRQGRNLVRNHMNIRFLSASASSRQTRERNNQRISANRVRRRLSTSGLRARRPYIFPILTKRHRHQRTLRAQEHAAWDGIQWRSVVFSDQSRFCIDHNDGLVRVWRRSGERYQEDCVREHDRTVSFSSLLPSILKFHVLPTPSAPGQGETNYRCERQKLPACLAKLSGNQADVSSPGMSRLEQFTGSSVPHRIHCCVCILNSRTCTNW</sequence>
<evidence type="ECO:0000313" key="3">
    <source>
        <dbReference type="Proteomes" id="UP000762676"/>
    </source>
</evidence>
<proteinExistence type="predicted"/>
<dbReference type="InterPro" id="IPR036397">
    <property type="entry name" value="RNaseH_sf"/>
</dbReference>
<protein>
    <submittedName>
        <fullName evidence="2">Transposable element Tcb1 transposase</fullName>
    </submittedName>
</protein>
<dbReference type="EMBL" id="BMAT01014117">
    <property type="protein sequence ID" value="GFS26433.1"/>
    <property type="molecule type" value="Genomic_DNA"/>
</dbReference>